<dbReference type="PROSITE" id="PS51782">
    <property type="entry name" value="LYSM"/>
    <property type="match status" value="1"/>
</dbReference>
<feature type="domain" description="LysM" evidence="4">
    <location>
        <begin position="193"/>
        <end position="238"/>
    </location>
</feature>
<dbReference type="PANTHER" id="PTHR21666">
    <property type="entry name" value="PEPTIDASE-RELATED"/>
    <property type="match status" value="1"/>
</dbReference>
<dbReference type="RefSeq" id="WP_012282113.1">
    <property type="nucleotide sequence ID" value="NC_010337.2"/>
</dbReference>
<proteinExistence type="predicted"/>
<dbReference type="InterPro" id="IPR018392">
    <property type="entry name" value="LysM"/>
</dbReference>
<keyword evidence="1" id="KW-0732">Signal</keyword>
<name>B0TA48_HELMI</name>
<dbReference type="CDD" id="cd00118">
    <property type="entry name" value="LysM"/>
    <property type="match status" value="1"/>
</dbReference>
<keyword evidence="2" id="KW-0812">Transmembrane</keyword>
<evidence type="ECO:0000259" key="4">
    <source>
        <dbReference type="PROSITE" id="PS51782"/>
    </source>
</evidence>
<dbReference type="AlphaFoldDB" id="B0TA48"/>
<reference evidence="5 6" key="1">
    <citation type="journal article" date="2008" name="J. Bacteriol.">
        <title>The genome of Heliobacterium modesticaldum, a phototrophic representative of the Firmicutes containing the simplest photosynthetic apparatus.</title>
        <authorList>
            <person name="Sattley W.M."/>
            <person name="Madigan M.T."/>
            <person name="Swingley W.D."/>
            <person name="Cheung P.C."/>
            <person name="Clocksin K.M."/>
            <person name="Conrad A.L."/>
            <person name="Dejesa L.C."/>
            <person name="Honchak B.M."/>
            <person name="Jung D.O."/>
            <person name="Karbach L.E."/>
            <person name="Kurdoglu A."/>
            <person name="Lahiri S."/>
            <person name="Mastrian S.D."/>
            <person name="Page L.E."/>
            <person name="Taylor H.L."/>
            <person name="Wang Z.T."/>
            <person name="Raymond J."/>
            <person name="Chen M."/>
            <person name="Blankenship R.E."/>
            <person name="Touchman J.W."/>
        </authorList>
    </citation>
    <scope>NUCLEOTIDE SEQUENCE [LARGE SCALE GENOMIC DNA]</scope>
    <source>
        <strain evidence="6">ATCC 51547 / Ice1</strain>
    </source>
</reference>
<sequence length="466" mass="50891">MSKKDFFADKIAWIQGKWTELRTKSFGEKATQGNDGNRLKALRVKLDEIKQEIRSIDLQNWRESKGLVYVAQGAGVLLLVGAISAAAFNGTTALTQPADPSGIVVKANGMVDACRIVIDGRPELILANREQAEQVIKDTINFFSYGQIGEGVELIDVKVKQQVTYENVEVSPDQVISSEQAKKMLVEGKGEKIRYVVQKGDTLWSVAVKNGMSWNELRKANAQLVNENKLKIGQEINLTRPVHYLNVVSTYKVVKEEEVPYPTKVERDANMRPGAVKVKQEGANGKKIATYVVSKENNYQFDEELKEEKILKSPVQRVEVRGDRVMVASRGGSSRSAGGSYSGGGNGTLSWPIGGRRITSPFGYRGREFHTGVDIDANTGDPVYAADDGVVTFAGWAGGYGKCILVDHGGITTRYAHLSQLYVGEGQTVSRGANIGAAGSTGRSYGSHLHFEVIDGGVRNPMAYLR</sequence>
<dbReference type="Pfam" id="PF07501">
    <property type="entry name" value="G5"/>
    <property type="match status" value="1"/>
</dbReference>
<evidence type="ECO:0000256" key="2">
    <source>
        <dbReference type="SAM" id="Phobius"/>
    </source>
</evidence>
<dbReference type="eggNOG" id="COG1388">
    <property type="taxonomic scope" value="Bacteria"/>
</dbReference>
<evidence type="ECO:0000256" key="1">
    <source>
        <dbReference type="ARBA" id="ARBA00022729"/>
    </source>
</evidence>
<dbReference type="EMBL" id="CP000930">
    <property type="protein sequence ID" value="ABZ83585.1"/>
    <property type="molecule type" value="Genomic_DNA"/>
</dbReference>
<dbReference type="PROSITE" id="PS51109">
    <property type="entry name" value="G5"/>
    <property type="match status" value="1"/>
</dbReference>
<keyword evidence="2" id="KW-1133">Transmembrane helix</keyword>
<dbReference type="Gene3D" id="2.70.70.10">
    <property type="entry name" value="Glucose Permease (Domain IIA)"/>
    <property type="match status" value="1"/>
</dbReference>
<dbReference type="CDD" id="cd12797">
    <property type="entry name" value="M23_peptidase"/>
    <property type="match status" value="1"/>
</dbReference>
<dbReference type="GO" id="GO:0004222">
    <property type="term" value="F:metalloendopeptidase activity"/>
    <property type="evidence" value="ECO:0007669"/>
    <property type="project" value="TreeGrafter"/>
</dbReference>
<dbReference type="InterPro" id="IPR011055">
    <property type="entry name" value="Dup_hybrid_motif"/>
</dbReference>
<protein>
    <submittedName>
        <fullName evidence="5">Cell wall peptidase m23b</fullName>
    </submittedName>
</protein>
<dbReference type="eggNOG" id="COG0739">
    <property type="taxonomic scope" value="Bacteria"/>
</dbReference>
<dbReference type="Pfam" id="PF01551">
    <property type="entry name" value="Peptidase_M23"/>
    <property type="match status" value="1"/>
</dbReference>
<dbReference type="InterPro" id="IPR011098">
    <property type="entry name" value="G5_dom"/>
</dbReference>
<dbReference type="STRING" id="498761.HM1_0983"/>
<feature type="domain" description="G5" evidence="3">
    <location>
        <begin position="245"/>
        <end position="325"/>
    </location>
</feature>
<evidence type="ECO:0000313" key="5">
    <source>
        <dbReference type="EMBL" id="ABZ83585.1"/>
    </source>
</evidence>
<evidence type="ECO:0000313" key="6">
    <source>
        <dbReference type="Proteomes" id="UP000008550"/>
    </source>
</evidence>
<dbReference type="SMART" id="SM01208">
    <property type="entry name" value="G5"/>
    <property type="match status" value="1"/>
</dbReference>
<dbReference type="KEGG" id="hmo:HM1_0983"/>
<dbReference type="HOGENOM" id="CLU_027710_2_1_9"/>
<dbReference type="OrthoDB" id="9814460at2"/>
<dbReference type="SUPFAM" id="SSF51261">
    <property type="entry name" value="Duplicated hybrid motif"/>
    <property type="match status" value="1"/>
</dbReference>
<organism evidence="5 6">
    <name type="scientific">Heliobacterium modesticaldum (strain ATCC 51547 / Ice1)</name>
    <dbReference type="NCBI Taxonomy" id="498761"/>
    <lineage>
        <taxon>Bacteria</taxon>
        <taxon>Bacillati</taxon>
        <taxon>Bacillota</taxon>
        <taxon>Clostridia</taxon>
        <taxon>Eubacteriales</taxon>
        <taxon>Heliobacteriaceae</taxon>
        <taxon>Heliomicrobium</taxon>
    </lineage>
</organism>
<dbReference type="InterPro" id="IPR050570">
    <property type="entry name" value="Cell_wall_metabolism_enzyme"/>
</dbReference>
<dbReference type="SUPFAM" id="SSF54106">
    <property type="entry name" value="LysM domain"/>
    <property type="match status" value="1"/>
</dbReference>
<dbReference type="InterPro" id="IPR036779">
    <property type="entry name" value="LysM_dom_sf"/>
</dbReference>
<gene>
    <name evidence="5" type="ORF">HM1_0983</name>
</gene>
<dbReference type="Gene3D" id="2.20.230.10">
    <property type="entry name" value="Resuscitation-promoting factor rpfb"/>
    <property type="match status" value="1"/>
</dbReference>
<dbReference type="SMART" id="SM00257">
    <property type="entry name" value="LysM"/>
    <property type="match status" value="1"/>
</dbReference>
<evidence type="ECO:0000259" key="3">
    <source>
        <dbReference type="PROSITE" id="PS51109"/>
    </source>
</evidence>
<dbReference type="Proteomes" id="UP000008550">
    <property type="component" value="Chromosome"/>
</dbReference>
<dbReference type="Gene3D" id="3.10.350.10">
    <property type="entry name" value="LysM domain"/>
    <property type="match status" value="1"/>
</dbReference>
<dbReference type="Pfam" id="PF01476">
    <property type="entry name" value="LysM"/>
    <property type="match status" value="1"/>
</dbReference>
<keyword evidence="6" id="KW-1185">Reference proteome</keyword>
<accession>B0TA48</accession>
<keyword evidence="2" id="KW-0472">Membrane</keyword>
<dbReference type="InterPro" id="IPR016047">
    <property type="entry name" value="M23ase_b-sheet_dom"/>
</dbReference>
<feature type="transmembrane region" description="Helical" evidence="2">
    <location>
        <begin position="67"/>
        <end position="88"/>
    </location>
</feature>
<dbReference type="PANTHER" id="PTHR21666:SF270">
    <property type="entry name" value="MUREIN HYDROLASE ACTIVATOR ENVC"/>
    <property type="match status" value="1"/>
</dbReference>